<dbReference type="SMART" id="SM00358">
    <property type="entry name" value="DSRM"/>
    <property type="match status" value="1"/>
</dbReference>
<dbReference type="NCBIfam" id="TIGR02191">
    <property type="entry name" value="RNaseIII"/>
    <property type="match status" value="1"/>
</dbReference>
<comment type="subcellular location">
    <subcellularLocation>
        <location evidence="13">Cytoplasm</location>
    </subcellularLocation>
</comment>
<dbReference type="InterPro" id="IPR014720">
    <property type="entry name" value="dsRBD_dom"/>
</dbReference>
<evidence type="ECO:0000256" key="12">
    <source>
        <dbReference type="ARBA" id="ARBA00049596"/>
    </source>
</evidence>
<gene>
    <name evidence="13 14" type="primary">rnc</name>
    <name evidence="14" type="ORF">DK849_00430</name>
</gene>
<dbReference type="EMBL" id="CP030103">
    <property type="protein sequence ID" value="AWX42555.1"/>
    <property type="molecule type" value="Genomic_DNA"/>
</dbReference>
<evidence type="ECO:0000256" key="5">
    <source>
        <dbReference type="ARBA" id="ARBA00022694"/>
    </source>
</evidence>
<comment type="cofactor">
    <cofactor evidence="13">
        <name>Mg(2+)</name>
        <dbReference type="ChEBI" id="CHEBI:18420"/>
    </cofactor>
</comment>
<dbReference type="PANTHER" id="PTHR14950:SF37">
    <property type="entry name" value="ENDORIBONUCLEASE DICER"/>
    <property type="match status" value="1"/>
</dbReference>
<keyword evidence="6 13" id="KW-0540">Nuclease</keyword>
<dbReference type="SUPFAM" id="SSF69065">
    <property type="entry name" value="RNase III domain-like"/>
    <property type="match status" value="1"/>
</dbReference>
<keyword evidence="5 13" id="KW-0819">tRNA processing</keyword>
<evidence type="ECO:0000256" key="6">
    <source>
        <dbReference type="ARBA" id="ARBA00022722"/>
    </source>
</evidence>
<dbReference type="GO" id="GO:0019843">
    <property type="term" value="F:rRNA binding"/>
    <property type="evidence" value="ECO:0007669"/>
    <property type="project" value="UniProtKB-KW"/>
</dbReference>
<comment type="subunit">
    <text evidence="13">Homodimer.</text>
</comment>
<proteinExistence type="inferred from homology"/>
<comment type="similarity">
    <text evidence="2">Belongs to the ribonuclease III family.</text>
</comment>
<feature type="binding site" evidence="13">
    <location>
        <position position="126"/>
    </location>
    <ligand>
        <name>Mg(2+)</name>
        <dbReference type="ChEBI" id="CHEBI:18420"/>
    </ligand>
</feature>
<keyword evidence="13" id="KW-0963">Cytoplasm</keyword>
<dbReference type="Pfam" id="PF14622">
    <property type="entry name" value="Ribonucleas_3_3"/>
    <property type="match status" value="1"/>
</dbReference>
<keyword evidence="8 13" id="KW-0255">Endonuclease</keyword>
<keyword evidence="3 13" id="KW-0698">rRNA processing</keyword>
<evidence type="ECO:0000256" key="3">
    <source>
        <dbReference type="ARBA" id="ARBA00022552"/>
    </source>
</evidence>
<dbReference type="AlphaFoldDB" id="A0A2Z4LLI4"/>
<evidence type="ECO:0000313" key="15">
    <source>
        <dbReference type="Proteomes" id="UP000249865"/>
    </source>
</evidence>
<dbReference type="Gene3D" id="3.30.160.20">
    <property type="match status" value="1"/>
</dbReference>
<evidence type="ECO:0000256" key="1">
    <source>
        <dbReference type="ARBA" id="ARBA00000109"/>
    </source>
</evidence>
<protein>
    <recommendedName>
        <fullName evidence="13">Ribonuclease 3</fullName>
        <ecNumber evidence="13">3.1.26.3</ecNumber>
    </recommendedName>
    <alternativeName>
        <fullName evidence="13">Ribonuclease III</fullName>
        <shortName evidence="13">RNase III</shortName>
    </alternativeName>
</protein>
<evidence type="ECO:0000256" key="13">
    <source>
        <dbReference type="HAMAP-Rule" id="MF_00104"/>
    </source>
</evidence>
<dbReference type="GO" id="GO:0004525">
    <property type="term" value="F:ribonuclease III activity"/>
    <property type="evidence" value="ECO:0007669"/>
    <property type="project" value="UniProtKB-UniRule"/>
</dbReference>
<dbReference type="GO" id="GO:0046872">
    <property type="term" value="F:metal ion binding"/>
    <property type="evidence" value="ECO:0007669"/>
    <property type="project" value="UniProtKB-KW"/>
</dbReference>
<comment type="function">
    <text evidence="12 13">Digests double-stranded RNA. Involved in the processing of primary rRNA transcript to yield the immediate precursors to the large and small rRNAs (23S and 16S). Processes some mRNAs, and tRNAs when they are encoded in the rRNA operon. Processes pre-crRNA and tracrRNA of type II CRISPR loci if present in the organism.</text>
</comment>
<evidence type="ECO:0000256" key="8">
    <source>
        <dbReference type="ARBA" id="ARBA00022759"/>
    </source>
</evidence>
<sequence length="226" mass="25847">MNNTFEEKIISLLNKLGIKLINKETVAVFAQALTHTSYSNEHKNCPNYQYLEFLGDALIQYVVTKEIFFQYKHLDEGKASKLRSSLVNRKILAQLATSLGIIDCIRYAKKSFNNGQNEKIVSDFFESFVAAIYITQGEKAMIEFIAIHLFPFIEEFIDNDLRDPKSEFQEYIQSYKNTTITYSNKPYNNGFESTLIVDGQIYGVGFGNSKKEAEKQAAQDALNKLK</sequence>
<dbReference type="InterPro" id="IPR036389">
    <property type="entry name" value="RNase_III_sf"/>
</dbReference>
<keyword evidence="11 13" id="KW-0694">RNA-binding</keyword>
<feature type="active site" evidence="13">
    <location>
        <position position="126"/>
    </location>
</feature>
<dbReference type="GO" id="GO:0008033">
    <property type="term" value="P:tRNA processing"/>
    <property type="evidence" value="ECO:0007669"/>
    <property type="project" value="UniProtKB-KW"/>
</dbReference>
<keyword evidence="15" id="KW-1185">Reference proteome</keyword>
<evidence type="ECO:0000313" key="14">
    <source>
        <dbReference type="EMBL" id="AWX42555.1"/>
    </source>
</evidence>
<keyword evidence="10 13" id="KW-0460">Magnesium</keyword>
<dbReference type="SUPFAM" id="SSF54768">
    <property type="entry name" value="dsRNA-binding domain-like"/>
    <property type="match status" value="1"/>
</dbReference>
<dbReference type="PANTHER" id="PTHR14950">
    <property type="entry name" value="DICER-RELATED"/>
    <property type="match status" value="1"/>
</dbReference>
<dbReference type="CDD" id="cd10845">
    <property type="entry name" value="DSRM_RNAse_III_family"/>
    <property type="match status" value="1"/>
</dbReference>
<dbReference type="CDD" id="cd00593">
    <property type="entry name" value="RIBOc"/>
    <property type="match status" value="1"/>
</dbReference>
<dbReference type="GO" id="GO:0005737">
    <property type="term" value="C:cytoplasm"/>
    <property type="evidence" value="ECO:0007669"/>
    <property type="project" value="UniProtKB-SubCell"/>
</dbReference>
<keyword evidence="13" id="KW-0699">rRNA-binding</keyword>
<accession>A0A2Z4LLI4</accession>
<keyword evidence="7 13" id="KW-0479">Metal-binding</keyword>
<evidence type="ECO:0000256" key="10">
    <source>
        <dbReference type="ARBA" id="ARBA00022842"/>
    </source>
</evidence>
<organism evidence="14 15">
    <name type="scientific">Metamycoplasma cloacale</name>
    <dbReference type="NCBI Taxonomy" id="92401"/>
    <lineage>
        <taxon>Bacteria</taxon>
        <taxon>Bacillati</taxon>
        <taxon>Mycoplasmatota</taxon>
        <taxon>Mycoplasmoidales</taxon>
        <taxon>Metamycoplasmataceae</taxon>
        <taxon>Metamycoplasma</taxon>
    </lineage>
</organism>
<reference evidence="15" key="1">
    <citation type="submission" date="2018-06" db="EMBL/GenBank/DDBJ databases">
        <title>Complete genome sequences of Mycoplasma anatis, M. anseris and M. cloacale type strains.</title>
        <authorList>
            <person name="Grozner D."/>
            <person name="Forro B."/>
            <person name="Sulyok K.M."/>
            <person name="Marton S."/>
            <person name="Kreizinger Z."/>
            <person name="Banyai K."/>
            <person name="Gyuranecz M."/>
        </authorList>
    </citation>
    <scope>NUCLEOTIDE SEQUENCE [LARGE SCALE GENOMIC DNA]</scope>
    <source>
        <strain evidence="15">NCTC 10199</strain>
    </source>
</reference>
<dbReference type="Proteomes" id="UP000249865">
    <property type="component" value="Chromosome"/>
</dbReference>
<dbReference type="RefSeq" id="WP_029330622.1">
    <property type="nucleotide sequence ID" value="NZ_CP030103.1"/>
</dbReference>
<dbReference type="SMART" id="SM00535">
    <property type="entry name" value="RIBOc"/>
    <property type="match status" value="1"/>
</dbReference>
<keyword evidence="4 13" id="KW-0507">mRNA processing</keyword>
<dbReference type="InterPro" id="IPR000999">
    <property type="entry name" value="RNase_III_dom"/>
</dbReference>
<name>A0A2Z4LLI4_9BACT</name>
<dbReference type="KEGG" id="mclo:DK849_00430"/>
<keyword evidence="9 13" id="KW-0378">Hydrolase</keyword>
<feature type="active site" evidence="13">
    <location>
        <position position="56"/>
    </location>
</feature>
<dbReference type="HAMAP" id="MF_00104">
    <property type="entry name" value="RNase_III"/>
    <property type="match status" value="1"/>
</dbReference>
<evidence type="ECO:0000256" key="11">
    <source>
        <dbReference type="ARBA" id="ARBA00022884"/>
    </source>
</evidence>
<dbReference type="EC" id="3.1.26.3" evidence="13"/>
<dbReference type="GO" id="GO:0006364">
    <property type="term" value="P:rRNA processing"/>
    <property type="evidence" value="ECO:0007669"/>
    <property type="project" value="UniProtKB-UniRule"/>
</dbReference>
<dbReference type="PROSITE" id="PS50137">
    <property type="entry name" value="DS_RBD"/>
    <property type="match status" value="1"/>
</dbReference>
<feature type="binding site" evidence="13">
    <location>
        <position position="123"/>
    </location>
    <ligand>
        <name>Mg(2+)</name>
        <dbReference type="ChEBI" id="CHEBI:18420"/>
    </ligand>
</feature>
<feature type="binding site" evidence="13">
    <location>
        <position position="52"/>
    </location>
    <ligand>
        <name>Mg(2+)</name>
        <dbReference type="ChEBI" id="CHEBI:18420"/>
    </ligand>
</feature>
<dbReference type="Pfam" id="PF00035">
    <property type="entry name" value="dsrm"/>
    <property type="match status" value="1"/>
</dbReference>
<dbReference type="OrthoDB" id="9805026at2"/>
<dbReference type="Gene3D" id="1.10.1520.10">
    <property type="entry name" value="Ribonuclease III domain"/>
    <property type="match status" value="1"/>
</dbReference>
<dbReference type="PROSITE" id="PS50142">
    <property type="entry name" value="RNASE_3_2"/>
    <property type="match status" value="1"/>
</dbReference>
<dbReference type="InterPro" id="IPR011907">
    <property type="entry name" value="RNase_III"/>
</dbReference>
<evidence type="ECO:0000256" key="4">
    <source>
        <dbReference type="ARBA" id="ARBA00022664"/>
    </source>
</evidence>
<evidence type="ECO:0000256" key="2">
    <source>
        <dbReference type="ARBA" id="ARBA00010183"/>
    </source>
</evidence>
<evidence type="ECO:0000256" key="7">
    <source>
        <dbReference type="ARBA" id="ARBA00022723"/>
    </source>
</evidence>
<comment type="catalytic activity">
    <reaction evidence="1 13">
        <text>Endonucleolytic cleavage to 5'-phosphomonoester.</text>
        <dbReference type="EC" id="3.1.26.3"/>
    </reaction>
</comment>
<evidence type="ECO:0000256" key="9">
    <source>
        <dbReference type="ARBA" id="ARBA00022801"/>
    </source>
</evidence>
<dbReference type="GO" id="GO:0006397">
    <property type="term" value="P:mRNA processing"/>
    <property type="evidence" value="ECO:0007669"/>
    <property type="project" value="UniProtKB-UniRule"/>
</dbReference>